<organism evidence="1 2">
    <name type="scientific">Portunus trituberculatus</name>
    <name type="common">Swimming crab</name>
    <name type="synonym">Neptunus trituberculatus</name>
    <dbReference type="NCBI Taxonomy" id="210409"/>
    <lineage>
        <taxon>Eukaryota</taxon>
        <taxon>Metazoa</taxon>
        <taxon>Ecdysozoa</taxon>
        <taxon>Arthropoda</taxon>
        <taxon>Crustacea</taxon>
        <taxon>Multicrustacea</taxon>
        <taxon>Malacostraca</taxon>
        <taxon>Eumalacostraca</taxon>
        <taxon>Eucarida</taxon>
        <taxon>Decapoda</taxon>
        <taxon>Pleocyemata</taxon>
        <taxon>Brachyura</taxon>
        <taxon>Eubrachyura</taxon>
        <taxon>Portunoidea</taxon>
        <taxon>Portunidae</taxon>
        <taxon>Portuninae</taxon>
        <taxon>Portunus</taxon>
    </lineage>
</organism>
<sequence>MPTHTAKTFLIRSLLETTLPVQSTPAVPRKHLTVPPSRMAGLVVHVVAWYAAMKGSFANAETLYDGLLHTIKGFIATLRVPARAHAPRRWPYATDPVILNCQQTLTAYQRSWQLNPADTESRNAIVTVARHLMDLRQKERMKYKVSFLDKVRRTRSFQVWHHVNSVWGKCDPDSAGRARELVLQWKPHPSLAFLWNTRRRSINKDHEGWS</sequence>
<protein>
    <submittedName>
        <fullName evidence="1">Uncharacterized protein</fullName>
    </submittedName>
</protein>
<gene>
    <name evidence="1" type="ORF">E2C01_102628</name>
</gene>
<accession>A0A5B7KHS7</accession>
<dbReference type="EMBL" id="VSRR010153043">
    <property type="protein sequence ID" value="MPD06800.1"/>
    <property type="molecule type" value="Genomic_DNA"/>
</dbReference>
<name>A0A5B7KHS7_PORTR</name>
<dbReference type="Proteomes" id="UP000324222">
    <property type="component" value="Unassembled WGS sequence"/>
</dbReference>
<evidence type="ECO:0000313" key="1">
    <source>
        <dbReference type="EMBL" id="MPD06800.1"/>
    </source>
</evidence>
<comment type="caution">
    <text evidence="1">The sequence shown here is derived from an EMBL/GenBank/DDBJ whole genome shotgun (WGS) entry which is preliminary data.</text>
</comment>
<keyword evidence="2" id="KW-1185">Reference proteome</keyword>
<reference evidence="1 2" key="1">
    <citation type="submission" date="2019-05" db="EMBL/GenBank/DDBJ databases">
        <title>Another draft genome of Portunus trituberculatus and its Hox gene families provides insights of decapod evolution.</title>
        <authorList>
            <person name="Jeong J.-H."/>
            <person name="Song I."/>
            <person name="Kim S."/>
            <person name="Choi T."/>
            <person name="Kim D."/>
            <person name="Ryu S."/>
            <person name="Kim W."/>
        </authorList>
    </citation>
    <scope>NUCLEOTIDE SEQUENCE [LARGE SCALE GENOMIC DNA]</scope>
    <source>
        <tissue evidence="1">Muscle</tissue>
    </source>
</reference>
<evidence type="ECO:0000313" key="2">
    <source>
        <dbReference type="Proteomes" id="UP000324222"/>
    </source>
</evidence>
<proteinExistence type="predicted"/>
<dbReference type="AlphaFoldDB" id="A0A5B7KHS7"/>
<dbReference type="OrthoDB" id="6373033at2759"/>